<dbReference type="OrthoDB" id="2985014at2759"/>
<gene>
    <name evidence="8" type="ORF">C7M84_009236</name>
</gene>
<dbReference type="AlphaFoldDB" id="A0A3R7P0X3"/>
<feature type="domain" description="Major facilitator superfamily (MFS) profile" evidence="7">
    <location>
        <begin position="1"/>
        <end position="298"/>
    </location>
</feature>
<reference evidence="8 9" key="1">
    <citation type="submission" date="2018-04" db="EMBL/GenBank/DDBJ databases">
        <authorList>
            <person name="Zhang X."/>
            <person name="Yuan J."/>
            <person name="Li F."/>
            <person name="Xiang J."/>
        </authorList>
    </citation>
    <scope>NUCLEOTIDE SEQUENCE [LARGE SCALE GENOMIC DNA]</scope>
    <source>
        <tissue evidence="8">Muscle</tissue>
    </source>
</reference>
<organism evidence="8 9">
    <name type="scientific">Penaeus vannamei</name>
    <name type="common">Whiteleg shrimp</name>
    <name type="synonym">Litopenaeus vannamei</name>
    <dbReference type="NCBI Taxonomy" id="6689"/>
    <lineage>
        <taxon>Eukaryota</taxon>
        <taxon>Metazoa</taxon>
        <taxon>Ecdysozoa</taxon>
        <taxon>Arthropoda</taxon>
        <taxon>Crustacea</taxon>
        <taxon>Multicrustacea</taxon>
        <taxon>Malacostraca</taxon>
        <taxon>Eumalacostraca</taxon>
        <taxon>Eucarida</taxon>
        <taxon>Decapoda</taxon>
        <taxon>Dendrobranchiata</taxon>
        <taxon>Penaeoidea</taxon>
        <taxon>Penaeidae</taxon>
        <taxon>Penaeus</taxon>
    </lineage>
</organism>
<dbReference type="InterPro" id="IPR020846">
    <property type="entry name" value="MFS_dom"/>
</dbReference>
<dbReference type="PANTHER" id="PTHR11662">
    <property type="entry name" value="SOLUTE CARRIER FAMILY 17"/>
    <property type="match status" value="1"/>
</dbReference>
<dbReference type="Pfam" id="PF07690">
    <property type="entry name" value="MFS_1"/>
    <property type="match status" value="1"/>
</dbReference>
<dbReference type="STRING" id="6689.A0A3R7P0X3"/>
<dbReference type="Gene3D" id="1.20.1250.20">
    <property type="entry name" value="MFS general substrate transporter like domains"/>
    <property type="match status" value="1"/>
</dbReference>
<evidence type="ECO:0000313" key="9">
    <source>
        <dbReference type="Proteomes" id="UP000283509"/>
    </source>
</evidence>
<dbReference type="SUPFAM" id="SSF103473">
    <property type="entry name" value="MFS general substrate transporter"/>
    <property type="match status" value="1"/>
</dbReference>
<evidence type="ECO:0000256" key="6">
    <source>
        <dbReference type="SAM" id="Phobius"/>
    </source>
</evidence>
<keyword evidence="2 6" id="KW-0812">Transmembrane</keyword>
<dbReference type="InterPro" id="IPR011701">
    <property type="entry name" value="MFS"/>
</dbReference>
<name>A0A3R7P0X3_PENVA</name>
<evidence type="ECO:0000256" key="4">
    <source>
        <dbReference type="ARBA" id="ARBA00023136"/>
    </source>
</evidence>
<dbReference type="InterPro" id="IPR050382">
    <property type="entry name" value="MFS_Na/Anion_cotransporter"/>
</dbReference>
<dbReference type="PANTHER" id="PTHR11662:SF399">
    <property type="entry name" value="FI19708P1-RELATED"/>
    <property type="match status" value="1"/>
</dbReference>
<dbReference type="GO" id="GO:0006820">
    <property type="term" value="P:monoatomic anion transport"/>
    <property type="evidence" value="ECO:0007669"/>
    <property type="project" value="TreeGrafter"/>
</dbReference>
<sequence>MGLGQGVAYPSMHAMIARWVPPLEKPRFTAFVFLSSCLGIIVTMPMCGLIIDSLGWPYIFYVSGALSLLWLGVWMRFMYETPADHPRISKEERDYILEGIKEGTAGKKPSRVPWKQMLGSLSFWAIIVCHVGNMFGWTLLATQLPTFMNSVLGFSIKSNGALSSLPFLARYLGGNCISWLGDWILTRGWLSLLATRRVFTLIGTLLGASTTVAYMLSMLSPIVVGVLTPDQSPGQWQSAFWVATAVYVSAAVFFCFCCSAELQQWNFGDREDAEAGGAKEESKVLLQERRRASADRRR</sequence>
<feature type="transmembrane region" description="Helical" evidence="6">
    <location>
        <begin position="57"/>
        <end position="79"/>
    </location>
</feature>
<keyword evidence="4 6" id="KW-0472">Membrane</keyword>
<dbReference type="GO" id="GO:0016020">
    <property type="term" value="C:membrane"/>
    <property type="evidence" value="ECO:0007669"/>
    <property type="project" value="UniProtKB-SubCell"/>
</dbReference>
<dbReference type="InterPro" id="IPR036259">
    <property type="entry name" value="MFS_trans_sf"/>
</dbReference>
<evidence type="ECO:0000256" key="2">
    <source>
        <dbReference type="ARBA" id="ARBA00022692"/>
    </source>
</evidence>
<evidence type="ECO:0000256" key="1">
    <source>
        <dbReference type="ARBA" id="ARBA00004141"/>
    </source>
</evidence>
<dbReference type="PROSITE" id="PS50850">
    <property type="entry name" value="MFS"/>
    <property type="match status" value="1"/>
</dbReference>
<comment type="caution">
    <text evidence="8">The sequence shown here is derived from an EMBL/GenBank/DDBJ whole genome shotgun (WGS) entry which is preliminary data.</text>
</comment>
<feature type="transmembrane region" description="Helical" evidence="6">
    <location>
        <begin position="28"/>
        <end position="51"/>
    </location>
</feature>
<comment type="subcellular location">
    <subcellularLocation>
        <location evidence="1">Membrane</location>
        <topology evidence="1">Multi-pass membrane protein</topology>
    </subcellularLocation>
</comment>
<feature type="region of interest" description="Disordered" evidence="5">
    <location>
        <begin position="274"/>
        <end position="298"/>
    </location>
</feature>
<feature type="transmembrane region" description="Helical" evidence="6">
    <location>
        <begin position="198"/>
        <end position="219"/>
    </location>
</feature>
<feature type="transmembrane region" description="Helical" evidence="6">
    <location>
        <begin position="117"/>
        <end position="140"/>
    </location>
</feature>
<feature type="compositionally biased region" description="Basic and acidic residues" evidence="5">
    <location>
        <begin position="277"/>
        <end position="298"/>
    </location>
</feature>
<feature type="transmembrane region" description="Helical" evidence="6">
    <location>
        <begin position="239"/>
        <end position="260"/>
    </location>
</feature>
<evidence type="ECO:0000256" key="5">
    <source>
        <dbReference type="SAM" id="MobiDB-lite"/>
    </source>
</evidence>
<evidence type="ECO:0000256" key="3">
    <source>
        <dbReference type="ARBA" id="ARBA00022989"/>
    </source>
</evidence>
<accession>A0A3R7P0X3</accession>
<dbReference type="Proteomes" id="UP000283509">
    <property type="component" value="Unassembled WGS sequence"/>
</dbReference>
<evidence type="ECO:0000313" key="8">
    <source>
        <dbReference type="EMBL" id="ROT72384.1"/>
    </source>
</evidence>
<protein>
    <submittedName>
        <fullName evidence="8">Sialin</fullName>
    </submittedName>
</protein>
<evidence type="ECO:0000259" key="7">
    <source>
        <dbReference type="PROSITE" id="PS50850"/>
    </source>
</evidence>
<keyword evidence="9" id="KW-1185">Reference proteome</keyword>
<dbReference type="EMBL" id="QCYY01002165">
    <property type="protein sequence ID" value="ROT72384.1"/>
    <property type="molecule type" value="Genomic_DNA"/>
</dbReference>
<dbReference type="GO" id="GO:0022857">
    <property type="term" value="F:transmembrane transporter activity"/>
    <property type="evidence" value="ECO:0007669"/>
    <property type="project" value="InterPro"/>
</dbReference>
<proteinExistence type="predicted"/>
<reference evidence="8 9" key="2">
    <citation type="submission" date="2019-01" db="EMBL/GenBank/DDBJ databases">
        <title>The decoding of complex shrimp genome reveals the adaptation for benthos swimmer, frequently molting mechanism and breeding impact on genome.</title>
        <authorList>
            <person name="Sun Y."/>
            <person name="Gao Y."/>
            <person name="Yu Y."/>
        </authorList>
    </citation>
    <scope>NUCLEOTIDE SEQUENCE [LARGE SCALE GENOMIC DNA]</scope>
    <source>
        <tissue evidence="8">Muscle</tissue>
    </source>
</reference>
<keyword evidence="3 6" id="KW-1133">Transmembrane helix</keyword>